<keyword evidence="2 6" id="KW-0963">Cytoplasm</keyword>
<dbReference type="RefSeq" id="WP_127785159.1">
    <property type="nucleotide sequence ID" value="NZ_SACL01000001.1"/>
</dbReference>
<comment type="catalytic activity">
    <reaction evidence="6">
        <text>Exonucleolytic cleavage in either 5'- to 3'- or 3'- to 5'-direction to yield nucleoside 5'-phosphates.</text>
        <dbReference type="EC" id="3.1.11.6"/>
    </reaction>
</comment>
<proteinExistence type="inferred from homology"/>
<comment type="function">
    <text evidence="6">Bidirectionally degrades single-stranded DNA into large acid-insoluble oligonucleotides, which are then degraded further into small acid-soluble oligonucleotides.</text>
</comment>
<dbReference type="InterPro" id="IPR037004">
    <property type="entry name" value="Exonuc_VII_ssu_sf"/>
</dbReference>
<comment type="caution">
    <text evidence="7">The sequence shown here is derived from an EMBL/GenBank/DDBJ whole genome shotgun (WGS) entry which is preliminary data.</text>
</comment>
<dbReference type="GO" id="GO:0005829">
    <property type="term" value="C:cytosol"/>
    <property type="evidence" value="ECO:0007669"/>
    <property type="project" value="TreeGrafter"/>
</dbReference>
<comment type="similarity">
    <text evidence="1 6">Belongs to the XseB family.</text>
</comment>
<dbReference type="Gene3D" id="1.10.287.1040">
    <property type="entry name" value="Exonuclease VII, small subunit"/>
    <property type="match status" value="1"/>
</dbReference>
<dbReference type="GO" id="GO:0008855">
    <property type="term" value="F:exodeoxyribonuclease VII activity"/>
    <property type="evidence" value="ECO:0007669"/>
    <property type="project" value="UniProtKB-UniRule"/>
</dbReference>
<dbReference type="NCBIfam" id="TIGR01280">
    <property type="entry name" value="xseB"/>
    <property type="match status" value="1"/>
</dbReference>
<dbReference type="EC" id="3.1.11.6" evidence="6"/>
<keyword evidence="4 6" id="KW-0378">Hydrolase</keyword>
<keyword evidence="8" id="KW-1185">Reference proteome</keyword>
<comment type="subunit">
    <text evidence="6">Heterooligomer composed of large and small subunits.</text>
</comment>
<evidence type="ECO:0000256" key="3">
    <source>
        <dbReference type="ARBA" id="ARBA00022722"/>
    </source>
</evidence>
<dbReference type="GO" id="GO:0006308">
    <property type="term" value="P:DNA catabolic process"/>
    <property type="evidence" value="ECO:0007669"/>
    <property type="project" value="UniProtKB-UniRule"/>
</dbReference>
<dbReference type="PANTHER" id="PTHR34137:SF1">
    <property type="entry name" value="EXODEOXYRIBONUCLEASE 7 SMALL SUBUNIT"/>
    <property type="match status" value="1"/>
</dbReference>
<keyword evidence="5 6" id="KW-0269">Exonuclease</keyword>
<dbReference type="HAMAP" id="MF_00337">
    <property type="entry name" value="Exonuc_7_S"/>
    <property type="match status" value="1"/>
</dbReference>
<evidence type="ECO:0000256" key="6">
    <source>
        <dbReference type="HAMAP-Rule" id="MF_00337"/>
    </source>
</evidence>
<organism evidence="7 8">
    <name type="scientific">Rhodovarius crocodyli</name>
    <dbReference type="NCBI Taxonomy" id="1979269"/>
    <lineage>
        <taxon>Bacteria</taxon>
        <taxon>Pseudomonadati</taxon>
        <taxon>Pseudomonadota</taxon>
        <taxon>Alphaproteobacteria</taxon>
        <taxon>Acetobacterales</taxon>
        <taxon>Roseomonadaceae</taxon>
        <taxon>Rhodovarius</taxon>
    </lineage>
</organism>
<accession>A0A437MLZ5</accession>
<dbReference type="InterPro" id="IPR003761">
    <property type="entry name" value="Exonuc_VII_S"/>
</dbReference>
<dbReference type="EMBL" id="SACL01000001">
    <property type="protein sequence ID" value="RVT98687.1"/>
    <property type="molecule type" value="Genomic_DNA"/>
</dbReference>
<evidence type="ECO:0000256" key="2">
    <source>
        <dbReference type="ARBA" id="ARBA00022490"/>
    </source>
</evidence>
<dbReference type="AlphaFoldDB" id="A0A437MLZ5"/>
<reference evidence="7 8" key="1">
    <citation type="submission" date="2019-01" db="EMBL/GenBank/DDBJ databases">
        <authorList>
            <person name="Chen W.-M."/>
        </authorList>
    </citation>
    <scope>NUCLEOTIDE SEQUENCE [LARGE SCALE GENOMIC DNA]</scope>
    <source>
        <strain evidence="7 8">CCP-6</strain>
    </source>
</reference>
<protein>
    <recommendedName>
        <fullName evidence="6">Exodeoxyribonuclease 7 small subunit</fullName>
        <ecNumber evidence="6">3.1.11.6</ecNumber>
    </recommendedName>
    <alternativeName>
        <fullName evidence="6">Exodeoxyribonuclease VII small subunit</fullName>
        <shortName evidence="6">Exonuclease VII small subunit</shortName>
    </alternativeName>
</protein>
<evidence type="ECO:0000256" key="4">
    <source>
        <dbReference type="ARBA" id="ARBA00022801"/>
    </source>
</evidence>
<keyword evidence="3 6" id="KW-0540">Nuclease</keyword>
<dbReference type="SUPFAM" id="SSF116842">
    <property type="entry name" value="XseB-like"/>
    <property type="match status" value="1"/>
</dbReference>
<gene>
    <name evidence="6" type="primary">xseB</name>
    <name evidence="7" type="ORF">EOD42_00815</name>
</gene>
<dbReference type="GO" id="GO:0009318">
    <property type="term" value="C:exodeoxyribonuclease VII complex"/>
    <property type="evidence" value="ECO:0007669"/>
    <property type="project" value="UniProtKB-UniRule"/>
</dbReference>
<evidence type="ECO:0000313" key="8">
    <source>
        <dbReference type="Proteomes" id="UP000282957"/>
    </source>
</evidence>
<evidence type="ECO:0000313" key="7">
    <source>
        <dbReference type="EMBL" id="RVT98687.1"/>
    </source>
</evidence>
<dbReference type="Pfam" id="PF02609">
    <property type="entry name" value="Exonuc_VII_S"/>
    <property type="match status" value="1"/>
</dbReference>
<evidence type="ECO:0000256" key="1">
    <source>
        <dbReference type="ARBA" id="ARBA00009998"/>
    </source>
</evidence>
<dbReference type="NCBIfam" id="NF002139">
    <property type="entry name" value="PRK00977.1-3"/>
    <property type="match status" value="1"/>
</dbReference>
<sequence length="81" mass="8828">MPAENAVERPVDRLSFEEALAELETIVRGLESGKGDLARAIADYERGALLRRHCESRLAEAEAKVQAIVEGPNGPSLRNVD</sequence>
<dbReference type="PANTHER" id="PTHR34137">
    <property type="entry name" value="EXODEOXYRIBONUCLEASE 7 SMALL SUBUNIT"/>
    <property type="match status" value="1"/>
</dbReference>
<evidence type="ECO:0000256" key="5">
    <source>
        <dbReference type="ARBA" id="ARBA00022839"/>
    </source>
</evidence>
<name>A0A437MLZ5_9PROT</name>
<dbReference type="OrthoDB" id="9808145at2"/>
<dbReference type="Proteomes" id="UP000282957">
    <property type="component" value="Unassembled WGS sequence"/>
</dbReference>
<comment type="subcellular location">
    <subcellularLocation>
        <location evidence="6">Cytoplasm</location>
    </subcellularLocation>
</comment>